<dbReference type="Proteomes" id="UP000179270">
    <property type="component" value="Unassembled WGS sequence"/>
</dbReference>
<protein>
    <submittedName>
        <fullName evidence="2">Uncharacterized protein</fullName>
    </submittedName>
</protein>
<dbReference type="EMBL" id="MGAF01000042">
    <property type="protein sequence ID" value="OGK39898.1"/>
    <property type="molecule type" value="Genomic_DNA"/>
</dbReference>
<proteinExistence type="predicted"/>
<keyword evidence="1" id="KW-1133">Transmembrane helix</keyword>
<evidence type="ECO:0000313" key="3">
    <source>
        <dbReference type="Proteomes" id="UP000179270"/>
    </source>
</evidence>
<feature type="transmembrane region" description="Helical" evidence="1">
    <location>
        <begin position="50"/>
        <end position="67"/>
    </location>
</feature>
<dbReference type="AlphaFoldDB" id="A0A1F7I950"/>
<feature type="transmembrane region" description="Helical" evidence="1">
    <location>
        <begin position="23"/>
        <end position="44"/>
    </location>
</feature>
<dbReference type="STRING" id="1802055.A3A74_05440"/>
<evidence type="ECO:0000256" key="1">
    <source>
        <dbReference type="SAM" id="Phobius"/>
    </source>
</evidence>
<keyword evidence="1" id="KW-0812">Transmembrane</keyword>
<sequence length="72" mass="8411">MKLQDLIFLAVLIGLILQKKPEWFVWAGITSLILSIPLFAFWVFFTAQRLTYYGAAFFLAAIIIYLIQNRNR</sequence>
<organism evidence="2 3">
    <name type="scientific">Candidatus Roizmanbacteria bacterium RIFCSPLOWO2_01_FULL_35_13</name>
    <dbReference type="NCBI Taxonomy" id="1802055"/>
    <lineage>
        <taxon>Bacteria</taxon>
        <taxon>Candidatus Roizmaniibacteriota</taxon>
    </lineage>
</organism>
<gene>
    <name evidence="2" type="ORF">A3A74_05440</name>
</gene>
<comment type="caution">
    <text evidence="2">The sequence shown here is derived from an EMBL/GenBank/DDBJ whole genome shotgun (WGS) entry which is preliminary data.</text>
</comment>
<evidence type="ECO:0000313" key="2">
    <source>
        <dbReference type="EMBL" id="OGK39898.1"/>
    </source>
</evidence>
<name>A0A1F7I950_9BACT</name>
<keyword evidence="1" id="KW-0472">Membrane</keyword>
<reference evidence="2 3" key="1">
    <citation type="journal article" date="2016" name="Nat. Commun.">
        <title>Thousands of microbial genomes shed light on interconnected biogeochemical processes in an aquifer system.</title>
        <authorList>
            <person name="Anantharaman K."/>
            <person name="Brown C.T."/>
            <person name="Hug L.A."/>
            <person name="Sharon I."/>
            <person name="Castelle C.J."/>
            <person name="Probst A.J."/>
            <person name="Thomas B.C."/>
            <person name="Singh A."/>
            <person name="Wilkins M.J."/>
            <person name="Karaoz U."/>
            <person name="Brodie E.L."/>
            <person name="Williams K.H."/>
            <person name="Hubbard S.S."/>
            <person name="Banfield J.F."/>
        </authorList>
    </citation>
    <scope>NUCLEOTIDE SEQUENCE [LARGE SCALE GENOMIC DNA]</scope>
</reference>
<accession>A0A1F7I950</accession>